<evidence type="ECO:0000313" key="2">
    <source>
        <dbReference type="Proteomes" id="UP000696280"/>
    </source>
</evidence>
<comment type="caution">
    <text evidence="1">The sequence shown here is derived from an EMBL/GenBank/DDBJ whole genome shotgun (WGS) entry which is preliminary data.</text>
</comment>
<gene>
    <name evidence="1" type="ORF">HYFRA_00008270</name>
</gene>
<protein>
    <submittedName>
        <fullName evidence="1">Uncharacterized protein</fullName>
    </submittedName>
</protein>
<keyword evidence="2" id="KW-1185">Reference proteome</keyword>
<proteinExistence type="predicted"/>
<organism evidence="1 2">
    <name type="scientific">Hymenoscyphus fraxineus</name>
    <dbReference type="NCBI Taxonomy" id="746836"/>
    <lineage>
        <taxon>Eukaryota</taxon>
        <taxon>Fungi</taxon>
        <taxon>Dikarya</taxon>
        <taxon>Ascomycota</taxon>
        <taxon>Pezizomycotina</taxon>
        <taxon>Leotiomycetes</taxon>
        <taxon>Helotiales</taxon>
        <taxon>Helotiaceae</taxon>
        <taxon>Hymenoscyphus</taxon>
    </lineage>
</organism>
<accession>A0A9N9KNS6</accession>
<dbReference type="AlphaFoldDB" id="A0A9N9KNS6"/>
<reference evidence="1" key="1">
    <citation type="submission" date="2021-07" db="EMBL/GenBank/DDBJ databases">
        <authorList>
            <person name="Durling M."/>
        </authorList>
    </citation>
    <scope>NUCLEOTIDE SEQUENCE</scope>
</reference>
<evidence type="ECO:0000313" key="1">
    <source>
        <dbReference type="EMBL" id="CAG8950038.1"/>
    </source>
</evidence>
<dbReference type="OrthoDB" id="10320893at2759"/>
<name>A0A9N9KNS6_9HELO</name>
<dbReference type="Proteomes" id="UP000696280">
    <property type="component" value="Unassembled WGS sequence"/>
</dbReference>
<dbReference type="EMBL" id="CAJVRL010000035">
    <property type="protein sequence ID" value="CAG8950038.1"/>
    <property type="molecule type" value="Genomic_DNA"/>
</dbReference>
<sequence length="204" mass="23481">MMIRKRALVVMFLRNLYHTLGRPRQLTPDEISWSLDAEFELSSGTSSPDGSNLSNEIENTETLESVEFPSPNLHFDEQVEILFDFNDYLDFWEVDESDFVYPGLSLLGFFREPSPVDDWKAETSTENSDLWDVINLESRCASDLEERLRKILQDAEEETQRAAIVYRSGTENDAGSAEFTRDSIDISWRNSMGDIADSYWRGPI</sequence>